<comment type="similarity">
    <text evidence="1 7">Belongs to the peptidase C14A family.</text>
</comment>
<evidence type="ECO:0000256" key="8">
    <source>
        <dbReference type="SAM" id="MobiDB-lite"/>
    </source>
</evidence>
<reference evidence="12" key="1">
    <citation type="submission" date="2023-11" db="EMBL/GenBank/DDBJ databases">
        <title>Genome assemblies of two species of porcelain crab, Petrolisthes cinctipes and Petrolisthes manimaculis (Anomura: Porcellanidae).</title>
        <authorList>
            <person name="Angst P."/>
        </authorList>
    </citation>
    <scope>NUCLEOTIDE SEQUENCE</scope>
    <source>
        <strain evidence="12">PB745_02</strain>
        <tissue evidence="12">Gill</tissue>
    </source>
</reference>
<evidence type="ECO:0000259" key="10">
    <source>
        <dbReference type="PROSITE" id="PS50208"/>
    </source>
</evidence>
<keyword evidence="13" id="KW-1185">Reference proteome</keyword>
<keyword evidence="5" id="KW-0788">Thiol protease</keyword>
<feature type="domain" description="Caspase family p10" evidence="9">
    <location>
        <begin position="346"/>
        <end position="434"/>
    </location>
</feature>
<dbReference type="InterPro" id="IPR001315">
    <property type="entry name" value="CARD"/>
</dbReference>
<evidence type="ECO:0008006" key="14">
    <source>
        <dbReference type="Google" id="ProtNLM"/>
    </source>
</evidence>
<dbReference type="Gene3D" id="1.10.533.10">
    <property type="entry name" value="Death Domain, Fas"/>
    <property type="match status" value="1"/>
</dbReference>
<keyword evidence="2" id="KW-0645">Protease</keyword>
<evidence type="ECO:0000256" key="6">
    <source>
        <dbReference type="ARBA" id="ARBA00023145"/>
    </source>
</evidence>
<dbReference type="GO" id="GO:0006508">
    <property type="term" value="P:proteolysis"/>
    <property type="evidence" value="ECO:0007669"/>
    <property type="project" value="UniProtKB-KW"/>
</dbReference>
<dbReference type="AlphaFoldDB" id="A0AAE1TJX6"/>
<keyword evidence="6" id="KW-0865">Zymogen</keyword>
<dbReference type="InterPro" id="IPR015917">
    <property type="entry name" value="Pept_C14A"/>
</dbReference>
<feature type="region of interest" description="Disordered" evidence="8">
    <location>
        <begin position="466"/>
        <end position="512"/>
    </location>
</feature>
<dbReference type="SMART" id="SM00115">
    <property type="entry name" value="CASc"/>
    <property type="match status" value="1"/>
</dbReference>
<dbReference type="GO" id="GO:0006915">
    <property type="term" value="P:apoptotic process"/>
    <property type="evidence" value="ECO:0007669"/>
    <property type="project" value="UniProtKB-KW"/>
</dbReference>
<feature type="compositionally biased region" description="Polar residues" evidence="8">
    <location>
        <begin position="630"/>
        <end position="639"/>
    </location>
</feature>
<dbReference type="InterPro" id="IPR001309">
    <property type="entry name" value="Pept_C14_p20"/>
</dbReference>
<keyword evidence="4" id="KW-0378">Hydrolase</keyword>
<evidence type="ECO:0000256" key="5">
    <source>
        <dbReference type="ARBA" id="ARBA00022807"/>
    </source>
</evidence>
<evidence type="ECO:0000256" key="4">
    <source>
        <dbReference type="ARBA" id="ARBA00022801"/>
    </source>
</evidence>
<evidence type="ECO:0000259" key="9">
    <source>
        <dbReference type="PROSITE" id="PS50207"/>
    </source>
</evidence>
<feature type="compositionally biased region" description="Polar residues" evidence="8">
    <location>
        <begin position="655"/>
        <end position="673"/>
    </location>
</feature>
<dbReference type="EMBL" id="JAWZYT010006544">
    <property type="protein sequence ID" value="KAK4287987.1"/>
    <property type="molecule type" value="Genomic_DNA"/>
</dbReference>
<dbReference type="Proteomes" id="UP001292094">
    <property type="component" value="Unassembled WGS sequence"/>
</dbReference>
<dbReference type="PANTHER" id="PTHR47901">
    <property type="entry name" value="CASPASE RECRUITMENT DOMAIN-CONTAINING PROTEIN 18"/>
    <property type="match status" value="1"/>
</dbReference>
<comment type="caution">
    <text evidence="12">The sequence shown here is derived from an EMBL/GenBank/DDBJ whole genome shotgun (WGS) entry which is preliminary data.</text>
</comment>
<dbReference type="SUPFAM" id="SSF52129">
    <property type="entry name" value="Caspase-like"/>
    <property type="match status" value="1"/>
</dbReference>
<feature type="region of interest" description="Disordered" evidence="8">
    <location>
        <begin position="777"/>
        <end position="798"/>
    </location>
</feature>
<accession>A0AAE1TJX6</accession>
<dbReference type="InterPro" id="IPR011600">
    <property type="entry name" value="Pept_C14_caspase"/>
</dbReference>
<dbReference type="InterPro" id="IPR002138">
    <property type="entry name" value="Pept_C14_p10"/>
</dbReference>
<feature type="compositionally biased region" description="Pro residues" evidence="8">
    <location>
        <begin position="135"/>
        <end position="144"/>
    </location>
</feature>
<dbReference type="PROSITE" id="PS50208">
    <property type="entry name" value="CASPASE_P20"/>
    <property type="match status" value="1"/>
</dbReference>
<feature type="region of interest" description="Disordered" evidence="8">
    <location>
        <begin position="566"/>
        <end position="693"/>
    </location>
</feature>
<evidence type="ECO:0000256" key="1">
    <source>
        <dbReference type="ARBA" id="ARBA00010134"/>
    </source>
</evidence>
<dbReference type="GO" id="GO:0042981">
    <property type="term" value="P:regulation of apoptotic process"/>
    <property type="evidence" value="ECO:0007669"/>
    <property type="project" value="InterPro"/>
</dbReference>
<dbReference type="InterPro" id="IPR029030">
    <property type="entry name" value="Caspase-like_dom_sf"/>
</dbReference>
<proteinExistence type="inferred from homology"/>
<name>A0AAE1TJX6_9EUCA</name>
<dbReference type="SUPFAM" id="SSF47986">
    <property type="entry name" value="DEATH domain"/>
    <property type="match status" value="1"/>
</dbReference>
<dbReference type="PROSITE" id="PS50207">
    <property type="entry name" value="CASPASE_P10"/>
    <property type="match status" value="1"/>
</dbReference>
<evidence type="ECO:0000259" key="11">
    <source>
        <dbReference type="PROSITE" id="PS50209"/>
    </source>
</evidence>
<evidence type="ECO:0000313" key="12">
    <source>
        <dbReference type="EMBL" id="KAK4287987.1"/>
    </source>
</evidence>
<feature type="compositionally biased region" description="Low complexity" evidence="8">
    <location>
        <begin position="492"/>
        <end position="502"/>
    </location>
</feature>
<feature type="region of interest" description="Disordered" evidence="8">
    <location>
        <begin position="528"/>
        <end position="552"/>
    </location>
</feature>
<dbReference type="Gene3D" id="3.40.50.1460">
    <property type="match status" value="1"/>
</dbReference>
<protein>
    <recommendedName>
        <fullName evidence="14">Caspase Dronc</fullName>
    </recommendedName>
</protein>
<dbReference type="InterPro" id="IPR002398">
    <property type="entry name" value="Pept_C14"/>
</dbReference>
<feature type="compositionally biased region" description="Polar residues" evidence="8">
    <location>
        <begin position="534"/>
        <end position="550"/>
    </location>
</feature>
<dbReference type="CDD" id="cd01671">
    <property type="entry name" value="CARD"/>
    <property type="match status" value="1"/>
</dbReference>
<sequence length="798" mass="90851">MDDRERDALHRHKEEIVRMVVDAQRTSDLIYELKESGVISNSISSYLQKAETTKSNRVRLLLKELERSGPGSFTQFLRVLVQLDLGQLVYVLDQNYYQEILPQLSDESEIMEELQRTPYSPTHPPPHSAYALPTLPKPAPPPSPRVDDGEDMENNNPTRPLRINVIPYREIGGSHHSPQAVYRNQTMPRGLVFMANYSSFEENVYPRREGSELDVKNLTLLFTQMGYRVNEPRLNMTKYGTIKALREFCTDEYLKVVDSIVVVVMSHGRDEKSFFTSDNQHISVNELVERFNNRDCPHLKGKPKIFIFQYCRGTGPDIGVAQQMRPVSHRRGLSVQTDSASFGENVIHRDPTFTDMYIVYSTVEGFVSFRHPERGSWLMEALCQIFMNHACTEDLDSLMKRVSRRIRENHTDDGNKQVCEIVQRGFDKHFYFNPQPLSEMSTLDLSNLSHALTEVHVSGASLPLQERLSPSVRRRLRGRSSSREARRRHHSGASNTSSAGGSMEDLLNLDSRTETPLIHRRVYNLASGERRRSVPNTATHLSTAYPNQDQTRGRTLRTCFSESEENLRGATAYSSQPSHYRLIPPSLPAKTTTLEEESQDMVDCQLSNHNSPRPPTHLDLNANNNNNNNDKPSNPPHTEQLSDDDTSTSSRSNDKNNMVTGNESPMSTSNESVFESRESITSRSPTSPDEKKVMTVTRQTSMTNQGYFPALSSLVNPNGESASAESRYSIKRQLSTPSTKETLEKINDVKRYLQVHDSDPQLLHPLARIESFVNKKKYEGKRRKVDEDDIPMSHSQDY</sequence>
<evidence type="ECO:0000256" key="3">
    <source>
        <dbReference type="ARBA" id="ARBA00022703"/>
    </source>
</evidence>
<feature type="domain" description="CARD" evidence="11">
    <location>
        <begin position="1"/>
        <end position="95"/>
    </location>
</feature>
<dbReference type="InterPro" id="IPR011029">
    <property type="entry name" value="DEATH-like_dom_sf"/>
</dbReference>
<feature type="region of interest" description="Disordered" evidence="8">
    <location>
        <begin position="114"/>
        <end position="160"/>
    </location>
</feature>
<dbReference type="PROSITE" id="PS50209">
    <property type="entry name" value="CARD"/>
    <property type="match status" value="1"/>
</dbReference>
<feature type="compositionally biased region" description="Basic residues" evidence="8">
    <location>
        <begin position="472"/>
        <end position="491"/>
    </location>
</feature>
<dbReference type="PANTHER" id="PTHR47901:SF8">
    <property type="entry name" value="CASPASE-3"/>
    <property type="match status" value="1"/>
</dbReference>
<feature type="domain" description="Caspase family p20" evidence="10">
    <location>
        <begin position="188"/>
        <end position="315"/>
    </location>
</feature>
<gene>
    <name evidence="12" type="ORF">Pmani_038957</name>
</gene>
<dbReference type="Pfam" id="PF00656">
    <property type="entry name" value="Peptidase_C14"/>
    <property type="match status" value="1"/>
</dbReference>
<keyword evidence="3" id="KW-0053">Apoptosis</keyword>
<evidence type="ECO:0000256" key="2">
    <source>
        <dbReference type="ARBA" id="ARBA00022670"/>
    </source>
</evidence>
<organism evidence="12 13">
    <name type="scientific">Petrolisthes manimaculis</name>
    <dbReference type="NCBI Taxonomy" id="1843537"/>
    <lineage>
        <taxon>Eukaryota</taxon>
        <taxon>Metazoa</taxon>
        <taxon>Ecdysozoa</taxon>
        <taxon>Arthropoda</taxon>
        <taxon>Crustacea</taxon>
        <taxon>Multicrustacea</taxon>
        <taxon>Malacostraca</taxon>
        <taxon>Eumalacostraca</taxon>
        <taxon>Eucarida</taxon>
        <taxon>Decapoda</taxon>
        <taxon>Pleocyemata</taxon>
        <taxon>Anomura</taxon>
        <taxon>Galatheoidea</taxon>
        <taxon>Porcellanidae</taxon>
        <taxon>Petrolisthes</taxon>
    </lineage>
</organism>
<evidence type="ECO:0000313" key="13">
    <source>
        <dbReference type="Proteomes" id="UP001292094"/>
    </source>
</evidence>
<dbReference type="GO" id="GO:0004197">
    <property type="term" value="F:cysteine-type endopeptidase activity"/>
    <property type="evidence" value="ECO:0007669"/>
    <property type="project" value="InterPro"/>
</dbReference>
<dbReference type="PRINTS" id="PR00376">
    <property type="entry name" value="IL1BCENZYME"/>
</dbReference>
<evidence type="ECO:0000256" key="7">
    <source>
        <dbReference type="RuleBase" id="RU003971"/>
    </source>
</evidence>